<evidence type="ECO:0000256" key="5">
    <source>
        <dbReference type="ARBA" id="ARBA00023141"/>
    </source>
</evidence>
<evidence type="ECO:0000256" key="3">
    <source>
        <dbReference type="ARBA" id="ARBA00022605"/>
    </source>
</evidence>
<reference evidence="10" key="1">
    <citation type="submission" date="2022-08" db="EMBL/GenBank/DDBJ databases">
        <title>Genome sequencing of Nocardioides sp. STR2.</title>
        <authorList>
            <person name="So Y."/>
        </authorList>
    </citation>
    <scope>NUCLEOTIDE SEQUENCE</scope>
    <source>
        <strain evidence="10">STR2</strain>
    </source>
</reference>
<dbReference type="PROSITE" id="PS00167">
    <property type="entry name" value="TRP_SYNTHASE_ALPHA"/>
    <property type="match status" value="1"/>
</dbReference>
<sequence>MTSTSTAFARARSEGRAALIGYLPAGYPSVEGSIRAMRTMVEAGCDAIEIGLPYSDPVMDGPTIQAAAQAALDGGVRTADVMRVVEGVAETGVPTLVMTYWNPVERYGVERFATDLAGAGGAGLITPDITPDHGSAWIAAADEHDLDKVFLVAPSSTDARIAMTARESRGFVYAAAVMGVTGAREATSDLAGPLVGRVRAAGDVPVAVGIGVSNGDQAAEVAAFADGVIVGSAFVRCLLDHEGDEAAGLEALRSLTADLAEGVRRAG</sequence>
<accession>A0ABT4CB73</accession>
<dbReference type="HAMAP" id="MF_00131">
    <property type="entry name" value="Trp_synth_alpha"/>
    <property type="match status" value="1"/>
</dbReference>
<dbReference type="InterPro" id="IPR018204">
    <property type="entry name" value="Trp_synthase_alpha_AS"/>
</dbReference>
<gene>
    <name evidence="8 10" type="primary">trpA</name>
    <name evidence="10" type="ORF">NYO98_07970</name>
</gene>
<dbReference type="NCBIfam" id="TIGR00262">
    <property type="entry name" value="trpA"/>
    <property type="match status" value="1"/>
</dbReference>
<dbReference type="PANTHER" id="PTHR43406:SF1">
    <property type="entry name" value="TRYPTOPHAN SYNTHASE ALPHA CHAIN, CHLOROPLASTIC"/>
    <property type="match status" value="1"/>
</dbReference>
<keyword evidence="5 8" id="KW-0057">Aromatic amino acid biosynthesis</keyword>
<comment type="pathway">
    <text evidence="1 8">Amino-acid biosynthesis; L-tryptophan biosynthesis; L-tryptophan from chorismate: step 5/5.</text>
</comment>
<proteinExistence type="inferred from homology"/>
<organism evidence="10 11">
    <name type="scientific">Nocardioides pini</name>
    <dbReference type="NCBI Taxonomy" id="2975053"/>
    <lineage>
        <taxon>Bacteria</taxon>
        <taxon>Bacillati</taxon>
        <taxon>Actinomycetota</taxon>
        <taxon>Actinomycetes</taxon>
        <taxon>Propionibacteriales</taxon>
        <taxon>Nocardioidaceae</taxon>
        <taxon>Nocardioides</taxon>
    </lineage>
</organism>
<evidence type="ECO:0000256" key="1">
    <source>
        <dbReference type="ARBA" id="ARBA00004733"/>
    </source>
</evidence>
<keyword evidence="3 8" id="KW-0028">Amino-acid biosynthesis</keyword>
<dbReference type="EMBL" id="JAPPUX010000002">
    <property type="protein sequence ID" value="MCY4726213.1"/>
    <property type="molecule type" value="Genomic_DNA"/>
</dbReference>
<evidence type="ECO:0000313" key="11">
    <source>
        <dbReference type="Proteomes" id="UP001074726"/>
    </source>
</evidence>
<dbReference type="EC" id="4.2.1.20" evidence="8"/>
<dbReference type="Pfam" id="PF00290">
    <property type="entry name" value="Trp_syntA"/>
    <property type="match status" value="1"/>
</dbReference>
<comment type="similarity">
    <text evidence="8 9">Belongs to the TrpA family.</text>
</comment>
<keyword evidence="4 8" id="KW-0822">Tryptophan biosynthesis</keyword>
<protein>
    <recommendedName>
        <fullName evidence="8">Tryptophan synthase alpha chain</fullName>
        <ecNumber evidence="8">4.2.1.20</ecNumber>
    </recommendedName>
</protein>
<comment type="subunit">
    <text evidence="2 8">Tetramer of two alpha and two beta chains.</text>
</comment>
<evidence type="ECO:0000256" key="8">
    <source>
        <dbReference type="HAMAP-Rule" id="MF_00131"/>
    </source>
</evidence>
<name>A0ABT4CB73_9ACTN</name>
<dbReference type="InterPro" id="IPR011060">
    <property type="entry name" value="RibuloseP-bd_barrel"/>
</dbReference>
<dbReference type="InterPro" id="IPR013785">
    <property type="entry name" value="Aldolase_TIM"/>
</dbReference>
<evidence type="ECO:0000256" key="9">
    <source>
        <dbReference type="RuleBase" id="RU003662"/>
    </source>
</evidence>
<dbReference type="InterPro" id="IPR002028">
    <property type="entry name" value="Trp_synthase_suA"/>
</dbReference>
<dbReference type="PANTHER" id="PTHR43406">
    <property type="entry name" value="TRYPTOPHAN SYNTHASE, ALPHA CHAIN"/>
    <property type="match status" value="1"/>
</dbReference>
<dbReference type="CDD" id="cd04724">
    <property type="entry name" value="Tryptophan_synthase_alpha"/>
    <property type="match status" value="1"/>
</dbReference>
<dbReference type="Gene3D" id="3.20.20.70">
    <property type="entry name" value="Aldolase class I"/>
    <property type="match status" value="1"/>
</dbReference>
<comment type="function">
    <text evidence="8">The alpha subunit is responsible for the aldol cleavage of indoleglycerol phosphate to indole and glyceraldehyde 3-phosphate.</text>
</comment>
<evidence type="ECO:0000256" key="2">
    <source>
        <dbReference type="ARBA" id="ARBA00011270"/>
    </source>
</evidence>
<comment type="catalytic activity">
    <reaction evidence="7 8">
        <text>(1S,2R)-1-C-(indol-3-yl)glycerol 3-phosphate + L-serine = D-glyceraldehyde 3-phosphate + L-tryptophan + H2O</text>
        <dbReference type="Rhea" id="RHEA:10532"/>
        <dbReference type="ChEBI" id="CHEBI:15377"/>
        <dbReference type="ChEBI" id="CHEBI:33384"/>
        <dbReference type="ChEBI" id="CHEBI:57912"/>
        <dbReference type="ChEBI" id="CHEBI:58866"/>
        <dbReference type="ChEBI" id="CHEBI:59776"/>
        <dbReference type="EC" id="4.2.1.20"/>
    </reaction>
</comment>
<feature type="active site" description="Proton acceptor" evidence="8">
    <location>
        <position position="49"/>
    </location>
</feature>
<keyword evidence="11" id="KW-1185">Reference proteome</keyword>
<dbReference type="GO" id="GO:0004834">
    <property type="term" value="F:tryptophan synthase activity"/>
    <property type="evidence" value="ECO:0007669"/>
    <property type="project" value="UniProtKB-EC"/>
</dbReference>
<evidence type="ECO:0000256" key="6">
    <source>
        <dbReference type="ARBA" id="ARBA00023239"/>
    </source>
</evidence>
<dbReference type="Proteomes" id="UP001074726">
    <property type="component" value="Unassembled WGS sequence"/>
</dbReference>
<dbReference type="SUPFAM" id="SSF51366">
    <property type="entry name" value="Ribulose-phoshate binding barrel"/>
    <property type="match status" value="1"/>
</dbReference>
<evidence type="ECO:0000256" key="4">
    <source>
        <dbReference type="ARBA" id="ARBA00022822"/>
    </source>
</evidence>
<evidence type="ECO:0000256" key="7">
    <source>
        <dbReference type="ARBA" id="ARBA00049047"/>
    </source>
</evidence>
<dbReference type="RefSeq" id="WP_268111050.1">
    <property type="nucleotide sequence ID" value="NZ_JAPPUX010000002.1"/>
</dbReference>
<keyword evidence="6 8" id="KW-0456">Lyase</keyword>
<evidence type="ECO:0000313" key="10">
    <source>
        <dbReference type="EMBL" id="MCY4726213.1"/>
    </source>
</evidence>
<feature type="active site" description="Proton acceptor" evidence="8">
    <location>
        <position position="60"/>
    </location>
</feature>
<comment type="caution">
    <text evidence="10">The sequence shown here is derived from an EMBL/GenBank/DDBJ whole genome shotgun (WGS) entry which is preliminary data.</text>
</comment>